<protein>
    <recommendedName>
        <fullName evidence="1">AB hydrolase-1 domain-containing protein</fullName>
    </recommendedName>
</protein>
<dbReference type="InterPro" id="IPR050228">
    <property type="entry name" value="Carboxylesterase_BioH"/>
</dbReference>
<dbReference type="AlphaFoldDB" id="A0A255Y550"/>
<keyword evidence="3" id="KW-1185">Reference proteome</keyword>
<dbReference type="OrthoDB" id="9801400at2"/>
<dbReference type="InterPro" id="IPR000073">
    <property type="entry name" value="AB_hydrolase_1"/>
</dbReference>
<dbReference type="RefSeq" id="WP_094475186.1">
    <property type="nucleotide sequence ID" value="NZ_NOXT01000125.1"/>
</dbReference>
<dbReference type="PANTHER" id="PTHR43194:SF2">
    <property type="entry name" value="PEROXISOMAL MEMBRANE PROTEIN LPX1"/>
    <property type="match status" value="1"/>
</dbReference>
<dbReference type="Proteomes" id="UP000216991">
    <property type="component" value="Unassembled WGS sequence"/>
</dbReference>
<dbReference type="InterPro" id="IPR029058">
    <property type="entry name" value="AB_hydrolase_fold"/>
</dbReference>
<organism evidence="2 3">
    <name type="scientific">Sandarakinorhabdus cyanobacteriorum</name>
    <dbReference type="NCBI Taxonomy" id="1981098"/>
    <lineage>
        <taxon>Bacteria</taxon>
        <taxon>Pseudomonadati</taxon>
        <taxon>Pseudomonadota</taxon>
        <taxon>Alphaproteobacteria</taxon>
        <taxon>Sphingomonadales</taxon>
        <taxon>Sphingosinicellaceae</taxon>
        <taxon>Sandarakinorhabdus</taxon>
    </lineage>
</organism>
<proteinExistence type="predicted"/>
<sequence>MIQPAPSTAMDGAFAGSRLHRIPVPGGELVAEVAGQGPAIILLHGWMLDRRQWRGLRPLASRFTLIALDRRGCGDATAPPDLAEEPADISRVATALGLGRYHLVGLSQGGKVALAHAAQRPAGLDRLVVIGAPIDADLPAPPDALPLAHMADLARAGRMADLRAFWLAHPLTAGRPEVRAAMATMLARYDGRDLVAPGRPLRVTLSDIARITAPATALAGADDTPWRRAVAAMLGRAGFAHALVPGGGHLAPMDAAEATNAALIAALT</sequence>
<dbReference type="EMBL" id="NOXT01000125">
    <property type="protein sequence ID" value="OYQ24382.1"/>
    <property type="molecule type" value="Genomic_DNA"/>
</dbReference>
<reference evidence="2 3" key="1">
    <citation type="submission" date="2017-07" db="EMBL/GenBank/DDBJ databases">
        <title>Sandarakinorhabdus cyanobacteriorum sp. nov., a novel bacterium isolated from cyanobacterial aggregates in a eutrophic lake.</title>
        <authorList>
            <person name="Cai H."/>
        </authorList>
    </citation>
    <scope>NUCLEOTIDE SEQUENCE [LARGE SCALE GENOMIC DNA]</scope>
    <source>
        <strain evidence="2 3">TH057</strain>
    </source>
</reference>
<accession>A0A255Y550</accession>
<name>A0A255Y550_9SPHN</name>
<evidence type="ECO:0000313" key="3">
    <source>
        <dbReference type="Proteomes" id="UP000216991"/>
    </source>
</evidence>
<dbReference type="SUPFAM" id="SSF53474">
    <property type="entry name" value="alpha/beta-Hydrolases"/>
    <property type="match status" value="1"/>
</dbReference>
<dbReference type="Pfam" id="PF12697">
    <property type="entry name" value="Abhydrolase_6"/>
    <property type="match status" value="1"/>
</dbReference>
<comment type="caution">
    <text evidence="2">The sequence shown here is derived from an EMBL/GenBank/DDBJ whole genome shotgun (WGS) entry which is preliminary data.</text>
</comment>
<dbReference type="PANTHER" id="PTHR43194">
    <property type="entry name" value="HYDROLASE ALPHA/BETA FOLD FAMILY"/>
    <property type="match status" value="1"/>
</dbReference>
<evidence type="ECO:0000313" key="2">
    <source>
        <dbReference type="EMBL" id="OYQ24382.1"/>
    </source>
</evidence>
<dbReference type="Gene3D" id="3.40.50.1820">
    <property type="entry name" value="alpha/beta hydrolase"/>
    <property type="match status" value="1"/>
</dbReference>
<gene>
    <name evidence="2" type="ORF">CHU93_16270</name>
</gene>
<feature type="domain" description="AB hydrolase-1" evidence="1">
    <location>
        <begin position="40"/>
        <end position="262"/>
    </location>
</feature>
<evidence type="ECO:0000259" key="1">
    <source>
        <dbReference type="Pfam" id="PF12697"/>
    </source>
</evidence>